<name>A0AAI9U477_9PEZI</name>
<feature type="region of interest" description="Disordered" evidence="1">
    <location>
        <begin position="228"/>
        <end position="270"/>
    </location>
</feature>
<feature type="compositionally biased region" description="Polar residues" evidence="1">
    <location>
        <begin position="232"/>
        <end position="247"/>
    </location>
</feature>
<dbReference type="SUPFAM" id="SSF54529">
    <property type="entry name" value="Mitochondrial glycoprotein MAM33-like"/>
    <property type="match status" value="1"/>
</dbReference>
<protein>
    <submittedName>
        <fullName evidence="2">Uncharacterized protein</fullName>
    </submittedName>
</protein>
<accession>A0AAI9U477</accession>
<evidence type="ECO:0000313" key="2">
    <source>
        <dbReference type="EMBL" id="KAK1451392.1"/>
    </source>
</evidence>
<gene>
    <name evidence="2" type="ORF">CMEL01_05966</name>
</gene>
<evidence type="ECO:0000313" key="3">
    <source>
        <dbReference type="Proteomes" id="UP001239795"/>
    </source>
</evidence>
<dbReference type="EMBL" id="MLGG01000046">
    <property type="protein sequence ID" value="KAK1451392.1"/>
    <property type="molecule type" value="Genomic_DNA"/>
</dbReference>
<dbReference type="Gene3D" id="3.10.280.10">
    <property type="entry name" value="Mitochondrial glycoprotein"/>
    <property type="match status" value="1"/>
</dbReference>
<organism evidence="2 3">
    <name type="scientific">Colletotrichum melonis</name>
    <dbReference type="NCBI Taxonomy" id="1209925"/>
    <lineage>
        <taxon>Eukaryota</taxon>
        <taxon>Fungi</taxon>
        <taxon>Dikarya</taxon>
        <taxon>Ascomycota</taxon>
        <taxon>Pezizomycotina</taxon>
        <taxon>Sordariomycetes</taxon>
        <taxon>Hypocreomycetidae</taxon>
        <taxon>Glomerellales</taxon>
        <taxon>Glomerellaceae</taxon>
        <taxon>Colletotrichum</taxon>
        <taxon>Colletotrichum acutatum species complex</taxon>
    </lineage>
</organism>
<dbReference type="Pfam" id="PF02330">
    <property type="entry name" value="MAM33"/>
    <property type="match status" value="1"/>
</dbReference>
<dbReference type="InterPro" id="IPR003428">
    <property type="entry name" value="MAM33"/>
</dbReference>
<dbReference type="PANTHER" id="PTHR10826">
    <property type="entry name" value="COMPLEMENT COMPONENT 1"/>
    <property type="match status" value="1"/>
</dbReference>
<proteinExistence type="predicted"/>
<dbReference type="AlphaFoldDB" id="A0AAI9U477"/>
<dbReference type="InterPro" id="IPR036561">
    <property type="entry name" value="MAM33_sf"/>
</dbReference>
<evidence type="ECO:0000256" key="1">
    <source>
        <dbReference type="SAM" id="MobiDB-lite"/>
    </source>
</evidence>
<comment type="caution">
    <text evidence="2">The sequence shown here is derived from an EMBL/GenBank/DDBJ whole genome shotgun (WGS) entry which is preliminary data.</text>
</comment>
<dbReference type="Proteomes" id="UP001239795">
    <property type="component" value="Unassembled WGS sequence"/>
</dbReference>
<dbReference type="PANTHER" id="PTHR10826:SF1">
    <property type="entry name" value="COMPLEMENT COMPONENT 1 Q SUBCOMPONENT-BINDING PROTEIN, MITOCHONDRIAL"/>
    <property type="match status" value="1"/>
</dbReference>
<keyword evidence="3" id="KW-1185">Reference proteome</keyword>
<sequence>MVPAIQSLTVPLHLAPGWCGVTRRKVSPNCDLMSKILGALQSFFATWQIQPIHLHPPPTSFCTSPCLDHHDLSTQHLSLPPIMLSIRSVARSAPRALSRLSLRQTARPSAFIKAASWSAAVQTQRASAFSSSAFRKSAAGETDAELVAKLESELQFEEEVKQNEQLPASVKDFIDNSPFELQDTPGKEEVKLIRKFGEEKITITFSIADLANYDPEMYDQDRALEDEEFESDVQNPNKQSGVQSSGGARSANAEEQLEEEEGDLDEAAPPCRLSIVVEKPGKTPGALNIDATAQDGAIVVDNMFYYEDGKLAHASNAEVAHARSDIYPGPPFGSLDEDLQILMERYLEERGITQALAVFAPDYIDVKEQREYVRWLSNVKGFVNA</sequence>
<reference evidence="2 3" key="1">
    <citation type="submission" date="2016-10" db="EMBL/GenBank/DDBJ databases">
        <title>The genome sequence of Colletotrichum fioriniae PJ7.</title>
        <authorList>
            <person name="Baroncelli R."/>
        </authorList>
    </citation>
    <scope>NUCLEOTIDE SEQUENCE [LARGE SCALE GENOMIC DNA]</scope>
    <source>
        <strain evidence="2">Col 31</strain>
    </source>
</reference>
<dbReference type="GO" id="GO:0005759">
    <property type="term" value="C:mitochondrial matrix"/>
    <property type="evidence" value="ECO:0007669"/>
    <property type="project" value="InterPro"/>
</dbReference>
<feature type="compositionally biased region" description="Acidic residues" evidence="1">
    <location>
        <begin position="255"/>
        <end position="266"/>
    </location>
</feature>
<dbReference type="GO" id="GO:0042256">
    <property type="term" value="P:cytosolic ribosome assembly"/>
    <property type="evidence" value="ECO:0007669"/>
    <property type="project" value="TreeGrafter"/>
</dbReference>